<dbReference type="PROSITE" id="PS50262">
    <property type="entry name" value="G_PROTEIN_RECEP_F1_2"/>
    <property type="match status" value="1"/>
</dbReference>
<dbReference type="GO" id="GO:0004930">
    <property type="term" value="F:G protein-coupled receptor activity"/>
    <property type="evidence" value="ECO:0007669"/>
    <property type="project" value="UniProtKB-KW"/>
</dbReference>
<evidence type="ECO:0000313" key="11">
    <source>
        <dbReference type="Ensembl" id="ENSECRP00000021290.1"/>
    </source>
</evidence>
<dbReference type="AlphaFoldDB" id="A0A8C4STE1"/>
<feature type="transmembrane region" description="Helical" evidence="9">
    <location>
        <begin position="58"/>
        <end position="81"/>
    </location>
</feature>
<sequence length="336" mass="39247">MANNSTFNCSGEKIPSFRTETLYFIFYLIIFIPGLLGNSIALWVLCRFINKKSRAVIFMINLTLADLAHVFSLPLRIFYYLNEIWPFGKAMCLMCFYLKYLNMYASIVFLVCISIQRCVFLINPFKAKNWKRRYDIAISVILWVVVGLSCSPFILMRNTASANFSNCFRDLPTRKIEMHQSVIMISFGELLGFLIPLLVISMCTYRIINSLQQDGTMLRASDRRKALRMVHMCTLVFLFCFVPYHLNFLFYMMVNQDIITNCTFRKVILTFHPISLCLASLSCCLNPFIYYFLTTEFRELSHRGSILIHYTKRVVNHTRQMLQKPDVILCNFSLLS</sequence>
<evidence type="ECO:0000256" key="8">
    <source>
        <dbReference type="ARBA" id="ARBA00023224"/>
    </source>
</evidence>
<feature type="transmembrane region" description="Helical" evidence="9">
    <location>
        <begin position="24"/>
        <end position="46"/>
    </location>
</feature>
<evidence type="ECO:0000256" key="3">
    <source>
        <dbReference type="ARBA" id="ARBA00022989"/>
    </source>
</evidence>
<dbReference type="Gene3D" id="1.20.1070.10">
    <property type="entry name" value="Rhodopsin 7-helix transmembrane proteins"/>
    <property type="match status" value="1"/>
</dbReference>
<organism evidence="11 12">
    <name type="scientific">Erpetoichthys calabaricus</name>
    <name type="common">Rope fish</name>
    <name type="synonym">Calamoichthys calabaricus</name>
    <dbReference type="NCBI Taxonomy" id="27687"/>
    <lineage>
        <taxon>Eukaryota</taxon>
        <taxon>Metazoa</taxon>
        <taxon>Chordata</taxon>
        <taxon>Craniata</taxon>
        <taxon>Vertebrata</taxon>
        <taxon>Euteleostomi</taxon>
        <taxon>Actinopterygii</taxon>
        <taxon>Polypteriformes</taxon>
        <taxon>Polypteridae</taxon>
        <taxon>Erpetoichthys</taxon>
    </lineage>
</organism>
<reference evidence="11" key="2">
    <citation type="submission" date="2025-08" db="UniProtKB">
        <authorList>
            <consortium name="Ensembl"/>
        </authorList>
    </citation>
    <scope>IDENTIFICATION</scope>
</reference>
<reference evidence="11" key="3">
    <citation type="submission" date="2025-09" db="UniProtKB">
        <authorList>
            <consortium name="Ensembl"/>
        </authorList>
    </citation>
    <scope>IDENTIFICATION</scope>
</reference>
<gene>
    <name evidence="11" type="primary">P2RY10</name>
</gene>
<keyword evidence="3 9" id="KW-1133">Transmembrane helix</keyword>
<keyword evidence="2 9" id="KW-0812">Transmembrane</keyword>
<dbReference type="Pfam" id="PF00001">
    <property type="entry name" value="7tm_1"/>
    <property type="match status" value="1"/>
</dbReference>
<evidence type="ECO:0000256" key="4">
    <source>
        <dbReference type="ARBA" id="ARBA00023040"/>
    </source>
</evidence>
<dbReference type="SUPFAM" id="SSF81321">
    <property type="entry name" value="Family A G protein-coupled receptor-like"/>
    <property type="match status" value="1"/>
</dbReference>
<feature type="transmembrane region" description="Helical" evidence="9">
    <location>
        <begin position="101"/>
        <end position="122"/>
    </location>
</feature>
<evidence type="ECO:0000256" key="2">
    <source>
        <dbReference type="ARBA" id="ARBA00022692"/>
    </source>
</evidence>
<dbReference type="GeneTree" id="ENSGT01040000240444"/>
<evidence type="ECO:0000256" key="7">
    <source>
        <dbReference type="ARBA" id="ARBA00023180"/>
    </source>
</evidence>
<evidence type="ECO:0000259" key="10">
    <source>
        <dbReference type="PROSITE" id="PS50262"/>
    </source>
</evidence>
<dbReference type="InterPro" id="IPR017452">
    <property type="entry name" value="GPCR_Rhodpsn_7TM"/>
</dbReference>
<comment type="subcellular location">
    <subcellularLocation>
        <location evidence="1">Membrane</location>
        <topology evidence="1">Multi-pass membrane protein</topology>
    </subcellularLocation>
</comment>
<keyword evidence="6" id="KW-0675">Receptor</keyword>
<dbReference type="Proteomes" id="UP000694620">
    <property type="component" value="Chromosome 12"/>
</dbReference>
<dbReference type="GO" id="GO:0007200">
    <property type="term" value="P:phospholipase C-activating G protein-coupled receptor signaling pathway"/>
    <property type="evidence" value="ECO:0007669"/>
    <property type="project" value="TreeGrafter"/>
</dbReference>
<evidence type="ECO:0000256" key="1">
    <source>
        <dbReference type="ARBA" id="ARBA00004141"/>
    </source>
</evidence>
<feature type="transmembrane region" description="Helical" evidence="9">
    <location>
        <begin position="229"/>
        <end position="251"/>
    </location>
</feature>
<dbReference type="PRINTS" id="PR01157">
    <property type="entry name" value="P2YPURNOCPTR"/>
</dbReference>
<evidence type="ECO:0000256" key="9">
    <source>
        <dbReference type="SAM" id="Phobius"/>
    </source>
</evidence>
<evidence type="ECO:0000313" key="12">
    <source>
        <dbReference type="Proteomes" id="UP000694620"/>
    </source>
</evidence>
<evidence type="ECO:0000256" key="6">
    <source>
        <dbReference type="ARBA" id="ARBA00023170"/>
    </source>
</evidence>
<dbReference type="PANTHER" id="PTHR24232:SF6">
    <property type="entry name" value="PURINERGIC RECEPTOR P2Y, G-PROTEIN COUPLED 10B"/>
    <property type="match status" value="1"/>
</dbReference>
<reference evidence="11" key="1">
    <citation type="submission" date="2021-06" db="EMBL/GenBank/DDBJ databases">
        <authorList>
            <consortium name="Wellcome Sanger Institute Data Sharing"/>
        </authorList>
    </citation>
    <scope>NUCLEOTIDE SEQUENCE [LARGE SCALE GENOMIC DNA]</scope>
</reference>
<feature type="transmembrane region" description="Helical" evidence="9">
    <location>
        <begin position="271"/>
        <end position="293"/>
    </location>
</feature>
<name>A0A8C4STE1_ERPCA</name>
<keyword evidence="8" id="KW-0807">Transducer</keyword>
<feature type="transmembrane region" description="Helical" evidence="9">
    <location>
        <begin position="134"/>
        <end position="155"/>
    </location>
</feature>
<dbReference type="InterPro" id="IPR000276">
    <property type="entry name" value="GPCR_Rhodpsn"/>
</dbReference>
<dbReference type="Ensembl" id="ENSECRT00000021754.1">
    <property type="protein sequence ID" value="ENSECRP00000021290.1"/>
    <property type="gene ID" value="ENSECRG00000014343.1"/>
</dbReference>
<keyword evidence="5 9" id="KW-0472">Membrane</keyword>
<dbReference type="GO" id="GO:0035025">
    <property type="term" value="P:positive regulation of Rho protein signal transduction"/>
    <property type="evidence" value="ECO:0007669"/>
    <property type="project" value="TreeGrafter"/>
</dbReference>
<protein>
    <submittedName>
        <fullName evidence="11">P2Y receptor family member 10</fullName>
    </submittedName>
</protein>
<dbReference type="GO" id="GO:0005886">
    <property type="term" value="C:plasma membrane"/>
    <property type="evidence" value="ECO:0007669"/>
    <property type="project" value="TreeGrafter"/>
</dbReference>
<proteinExistence type="predicted"/>
<feature type="domain" description="G-protein coupled receptors family 1 profile" evidence="10">
    <location>
        <begin position="37"/>
        <end position="290"/>
    </location>
</feature>
<keyword evidence="7" id="KW-0325">Glycoprotein</keyword>
<dbReference type="PRINTS" id="PR00237">
    <property type="entry name" value="GPCRRHODOPSN"/>
</dbReference>
<keyword evidence="4" id="KW-0297">G-protein coupled receptor</keyword>
<keyword evidence="12" id="KW-1185">Reference proteome</keyword>
<accession>A0A8C4STE1</accession>
<feature type="transmembrane region" description="Helical" evidence="9">
    <location>
        <begin position="182"/>
        <end position="208"/>
    </location>
</feature>
<evidence type="ECO:0000256" key="5">
    <source>
        <dbReference type="ARBA" id="ARBA00023136"/>
    </source>
</evidence>
<dbReference type="PANTHER" id="PTHR24232">
    <property type="entry name" value="G-PROTEIN COUPLED RECEPTOR"/>
    <property type="match status" value="1"/>
</dbReference>